<dbReference type="AlphaFoldDB" id="A0A6C2TY26"/>
<organism evidence="2 3">
    <name type="scientific">Pontiella desulfatans</name>
    <dbReference type="NCBI Taxonomy" id="2750659"/>
    <lineage>
        <taxon>Bacteria</taxon>
        <taxon>Pseudomonadati</taxon>
        <taxon>Kiritimatiellota</taxon>
        <taxon>Kiritimatiellia</taxon>
        <taxon>Kiritimatiellales</taxon>
        <taxon>Pontiellaceae</taxon>
        <taxon>Pontiella</taxon>
    </lineage>
</organism>
<keyword evidence="3" id="KW-1185">Reference proteome</keyword>
<evidence type="ECO:0000313" key="2">
    <source>
        <dbReference type="EMBL" id="VGO12522.1"/>
    </source>
</evidence>
<proteinExistence type="predicted"/>
<dbReference type="Proteomes" id="UP000366872">
    <property type="component" value="Unassembled WGS sequence"/>
</dbReference>
<accession>A0A6C2TY26</accession>
<evidence type="ECO:0000313" key="3">
    <source>
        <dbReference type="Proteomes" id="UP000366872"/>
    </source>
</evidence>
<feature type="chain" id="PRO_5025642682" evidence="1">
    <location>
        <begin position="24"/>
        <end position="770"/>
    </location>
</feature>
<reference evidence="2 3" key="1">
    <citation type="submission" date="2019-04" db="EMBL/GenBank/DDBJ databases">
        <authorList>
            <person name="Van Vliet M D."/>
        </authorList>
    </citation>
    <scope>NUCLEOTIDE SEQUENCE [LARGE SCALE GENOMIC DNA]</scope>
    <source>
        <strain evidence="2 3">F1</strain>
    </source>
</reference>
<sequence length="770" mass="78176">MKSRTMQAVAVAVMAACVVGANAQTTTNATPTDSHVLQGNFQVGGLPVFLANNSNADRCGTGGATGQQRVNQAIFSFDLPSIPAGETVNAATFSFKMFSTAVNGAPLEFDMVLCLMDHDDIGDFSGADFVEATAPINSPLTNGVVIAQLAVADVSNNETIDVSLTGAALAQLAGLYDGTGTPSQSKLWFRASTSTNIDTSVADNANDRFNFDDAGHTGPNISGLELDWGIPSPDIYYVATTPTNWTVGAAWSDGNPAAAGDDYYVTNGVALQTPSATATFPGDALVLEGSQTVELMASGADVITFPSLDLSGDTLRAGVVDSGEAKVDGTLNVIGNSSFGGATDSSRDLRVLALVTGSSTVTLSAPGKTIYIEHAGNTFDGTWNLTGNYAEFASPAAVGAGSIQVGNFGKLRILGDWDGLATDETLTVADSANAVVEVGSYAWKVSALTFGGSNVVDGAVYTTAELNAMGTNAVFTGAGTIQVGTPPPPPPGELIAGWDSWSSGTAPTVTVVKAGITASATATGTGGDWTIGDTETDPGRGSSVDGTWGTYDGGGNPPNTVTNEHGANMTLTNGKTDGEITFTITNSTASAINLGSVHFDALAFRPNAARTYAVNVLAGSDITVGNVFTSPDDAITEIAGSAVLLASRDAHDDIDVSLAGLADSTLEVGEVAIVQLAFSSGTGSGGGHHLFIDNVGFSAAASTGPVEPPVMESDVSGGNVTLSWASDGAFKLQTRPNLVVGDWADVPGATSSPVVVPATNAVEFLRLIEQ</sequence>
<dbReference type="PROSITE" id="PS51257">
    <property type="entry name" value="PROKAR_LIPOPROTEIN"/>
    <property type="match status" value="1"/>
</dbReference>
<evidence type="ECO:0000256" key="1">
    <source>
        <dbReference type="SAM" id="SignalP"/>
    </source>
</evidence>
<name>A0A6C2TY26_PONDE</name>
<gene>
    <name evidence="2" type="ORF">PDESU_01075</name>
</gene>
<protein>
    <submittedName>
        <fullName evidence="2">Uncharacterized protein</fullName>
    </submittedName>
</protein>
<dbReference type="EMBL" id="CAAHFG010000001">
    <property type="protein sequence ID" value="VGO12522.1"/>
    <property type="molecule type" value="Genomic_DNA"/>
</dbReference>
<dbReference type="RefSeq" id="WP_136078179.1">
    <property type="nucleotide sequence ID" value="NZ_CAAHFG010000001.1"/>
</dbReference>
<feature type="signal peptide" evidence="1">
    <location>
        <begin position="1"/>
        <end position="23"/>
    </location>
</feature>
<keyword evidence="1" id="KW-0732">Signal</keyword>